<evidence type="ECO:0000313" key="6">
    <source>
        <dbReference type="Proteomes" id="UP000182121"/>
    </source>
</evidence>
<dbReference type="GO" id="GO:0003899">
    <property type="term" value="F:DNA-directed RNA polymerase activity"/>
    <property type="evidence" value="ECO:0007669"/>
    <property type="project" value="InterPro"/>
</dbReference>
<dbReference type="PANTHER" id="PTHR30313:SF2">
    <property type="entry name" value="DNA PRIMASE"/>
    <property type="match status" value="1"/>
</dbReference>
<dbReference type="InterPro" id="IPR050219">
    <property type="entry name" value="DnaG_primase"/>
</dbReference>
<evidence type="ECO:0000256" key="1">
    <source>
        <dbReference type="ARBA" id="ARBA00022723"/>
    </source>
</evidence>
<keyword evidence="3" id="KW-0862">Zinc</keyword>
<dbReference type="AlphaFoldDB" id="A0A1I0KEG1"/>
<dbReference type="InterPro" id="IPR002694">
    <property type="entry name" value="Znf_CHC2"/>
</dbReference>
<dbReference type="Pfam" id="PF01807">
    <property type="entry name" value="Zn_ribbon_DnaG"/>
    <property type="match status" value="1"/>
</dbReference>
<dbReference type="InterPro" id="IPR036977">
    <property type="entry name" value="DNA_primase_Znf_CHC2"/>
</dbReference>
<dbReference type="SMART" id="SM00400">
    <property type="entry name" value="ZnF_CHCC"/>
    <property type="match status" value="1"/>
</dbReference>
<reference evidence="5 6" key="1">
    <citation type="submission" date="2016-10" db="EMBL/GenBank/DDBJ databases">
        <authorList>
            <person name="Varghese N."/>
            <person name="Submissions S."/>
        </authorList>
    </citation>
    <scope>NUCLEOTIDE SEQUENCE [LARGE SCALE GENOMIC DNA]</scope>
    <source>
        <strain evidence="5 6">NLAE-zl-C196</strain>
    </source>
</reference>
<dbReference type="SUPFAM" id="SSF57783">
    <property type="entry name" value="Zinc beta-ribbon"/>
    <property type="match status" value="1"/>
</dbReference>
<feature type="domain" description="Zinc finger CHC2-type" evidence="4">
    <location>
        <begin position="31"/>
        <end position="82"/>
    </location>
</feature>
<dbReference type="PANTHER" id="PTHR30313">
    <property type="entry name" value="DNA PRIMASE"/>
    <property type="match status" value="1"/>
</dbReference>
<evidence type="ECO:0000259" key="4">
    <source>
        <dbReference type="SMART" id="SM00400"/>
    </source>
</evidence>
<dbReference type="GO" id="GO:0003677">
    <property type="term" value="F:DNA binding"/>
    <property type="evidence" value="ECO:0007669"/>
    <property type="project" value="InterPro"/>
</dbReference>
<keyword evidence="1" id="KW-0479">Metal-binding</keyword>
<proteinExistence type="predicted"/>
<accession>A0A1I0KEG1</accession>
<dbReference type="Proteomes" id="UP000182121">
    <property type="component" value="Unassembled WGS sequence"/>
</dbReference>
<keyword evidence="2" id="KW-0863">Zinc-finger</keyword>
<dbReference type="GO" id="GO:0006269">
    <property type="term" value="P:DNA replication, synthesis of primer"/>
    <property type="evidence" value="ECO:0007669"/>
    <property type="project" value="TreeGrafter"/>
</dbReference>
<evidence type="ECO:0000256" key="3">
    <source>
        <dbReference type="ARBA" id="ARBA00022833"/>
    </source>
</evidence>
<dbReference type="GO" id="GO:0008270">
    <property type="term" value="F:zinc ion binding"/>
    <property type="evidence" value="ECO:0007669"/>
    <property type="project" value="UniProtKB-KW"/>
</dbReference>
<dbReference type="RefSeq" id="WP_074664589.1">
    <property type="nucleotide sequence ID" value="NZ_FOIO01000132.1"/>
</dbReference>
<evidence type="ECO:0000256" key="2">
    <source>
        <dbReference type="ARBA" id="ARBA00022771"/>
    </source>
</evidence>
<dbReference type="EMBL" id="FOIO01000132">
    <property type="protein sequence ID" value="SEU22575.1"/>
    <property type="molecule type" value="Genomic_DNA"/>
</dbReference>
<dbReference type="GO" id="GO:0005737">
    <property type="term" value="C:cytoplasm"/>
    <property type="evidence" value="ECO:0007669"/>
    <property type="project" value="TreeGrafter"/>
</dbReference>
<organism evidence="5 6">
    <name type="scientific">Enterocloster clostridioformis</name>
    <dbReference type="NCBI Taxonomy" id="1531"/>
    <lineage>
        <taxon>Bacteria</taxon>
        <taxon>Bacillati</taxon>
        <taxon>Bacillota</taxon>
        <taxon>Clostridia</taxon>
        <taxon>Lachnospirales</taxon>
        <taxon>Lachnospiraceae</taxon>
        <taxon>Enterocloster</taxon>
    </lineage>
</organism>
<dbReference type="Gene3D" id="3.90.580.10">
    <property type="entry name" value="Zinc finger, CHC2-type domain"/>
    <property type="match status" value="1"/>
</dbReference>
<gene>
    <name evidence="5" type="ORF">SAMN05216521_11323</name>
</gene>
<protein>
    <submittedName>
        <fullName evidence="5">CHC2 zinc finger</fullName>
    </submittedName>
</protein>
<name>A0A1I0KEG1_9FIRM</name>
<sequence>MAQSLFEVVKQSVTTKAVAEHYGIEVKRGGMAKCPFHPDQSPSLKLNDDYYYCFGCGATGDAIDFVARLFQISNRDAAEKIAADFGLQYDSHIPYVLPKRTATAVQIQKQRERYTYDVLVRYHRQLQEWLVMCAPDSPESDIDPRYVEAIHQKDYVEYLMDTFLTGSLEERTSLCSERNPNIRRIAHRLAQLTNENKTLSMESISR</sequence>
<evidence type="ECO:0000313" key="5">
    <source>
        <dbReference type="EMBL" id="SEU22575.1"/>
    </source>
</evidence>
<comment type="caution">
    <text evidence="5">The sequence shown here is derived from an EMBL/GenBank/DDBJ whole genome shotgun (WGS) entry which is preliminary data.</text>
</comment>